<evidence type="ECO:0000313" key="2">
    <source>
        <dbReference type="Proteomes" id="UP000324222"/>
    </source>
</evidence>
<dbReference type="Proteomes" id="UP000324222">
    <property type="component" value="Unassembled WGS sequence"/>
</dbReference>
<reference evidence="1 2" key="1">
    <citation type="submission" date="2019-05" db="EMBL/GenBank/DDBJ databases">
        <title>Another draft genome of Portunus trituberculatus and its Hox gene families provides insights of decapod evolution.</title>
        <authorList>
            <person name="Jeong J.-H."/>
            <person name="Song I."/>
            <person name="Kim S."/>
            <person name="Choi T."/>
            <person name="Kim D."/>
            <person name="Ryu S."/>
            <person name="Kim W."/>
        </authorList>
    </citation>
    <scope>NUCLEOTIDE SEQUENCE [LARGE SCALE GENOMIC DNA]</scope>
    <source>
        <tissue evidence="1">Muscle</tissue>
    </source>
</reference>
<gene>
    <name evidence="1" type="ORF">E2C01_027631</name>
</gene>
<dbReference type="EMBL" id="VSRR010003014">
    <property type="protein sequence ID" value="MPC34246.1"/>
    <property type="molecule type" value="Genomic_DNA"/>
</dbReference>
<evidence type="ECO:0000313" key="1">
    <source>
        <dbReference type="EMBL" id="MPC34246.1"/>
    </source>
</evidence>
<organism evidence="1 2">
    <name type="scientific">Portunus trituberculatus</name>
    <name type="common">Swimming crab</name>
    <name type="synonym">Neptunus trituberculatus</name>
    <dbReference type="NCBI Taxonomy" id="210409"/>
    <lineage>
        <taxon>Eukaryota</taxon>
        <taxon>Metazoa</taxon>
        <taxon>Ecdysozoa</taxon>
        <taxon>Arthropoda</taxon>
        <taxon>Crustacea</taxon>
        <taxon>Multicrustacea</taxon>
        <taxon>Malacostraca</taxon>
        <taxon>Eumalacostraca</taxon>
        <taxon>Eucarida</taxon>
        <taxon>Decapoda</taxon>
        <taxon>Pleocyemata</taxon>
        <taxon>Brachyura</taxon>
        <taxon>Eubrachyura</taxon>
        <taxon>Portunoidea</taxon>
        <taxon>Portunidae</taxon>
        <taxon>Portuninae</taxon>
        <taxon>Portunus</taxon>
    </lineage>
</organism>
<name>A0A5B7EM21_PORTR</name>
<proteinExistence type="predicted"/>
<sequence>MEQLVIPGSRTQESVFRRPFPSPAAASHSHLPFWSRKREGVIKCREFARKLQVLKGLLSGSQRRSRTVYGSNNEIFVSGR</sequence>
<keyword evidence="2" id="KW-1185">Reference proteome</keyword>
<dbReference type="AlphaFoldDB" id="A0A5B7EM21"/>
<protein>
    <submittedName>
        <fullName evidence="1">Uncharacterized protein</fullName>
    </submittedName>
</protein>
<accession>A0A5B7EM21</accession>
<comment type="caution">
    <text evidence="1">The sequence shown here is derived from an EMBL/GenBank/DDBJ whole genome shotgun (WGS) entry which is preliminary data.</text>
</comment>